<dbReference type="Pfam" id="PF16925">
    <property type="entry name" value="TetR_C_13"/>
    <property type="match status" value="1"/>
</dbReference>
<evidence type="ECO:0000259" key="5">
    <source>
        <dbReference type="PROSITE" id="PS50977"/>
    </source>
</evidence>
<dbReference type="PANTHER" id="PTHR47506:SF1">
    <property type="entry name" value="HTH-TYPE TRANSCRIPTIONAL REGULATOR YJDC"/>
    <property type="match status" value="1"/>
</dbReference>
<proteinExistence type="predicted"/>
<dbReference type="Pfam" id="PF00440">
    <property type="entry name" value="TetR_N"/>
    <property type="match status" value="2"/>
</dbReference>
<accession>A0ABW9LUG8</accession>
<evidence type="ECO:0000256" key="1">
    <source>
        <dbReference type="ARBA" id="ARBA00023015"/>
    </source>
</evidence>
<evidence type="ECO:0000313" key="7">
    <source>
        <dbReference type="Proteomes" id="UP001635817"/>
    </source>
</evidence>
<feature type="DNA-binding region" description="H-T-H motif" evidence="4">
    <location>
        <begin position="38"/>
        <end position="57"/>
    </location>
</feature>
<dbReference type="SUPFAM" id="SSF46689">
    <property type="entry name" value="Homeodomain-like"/>
    <property type="match status" value="2"/>
</dbReference>
<gene>
    <name evidence="6" type="ORF">ACK4CP_08870</name>
</gene>
<evidence type="ECO:0000313" key="6">
    <source>
        <dbReference type="EMBL" id="MFN6550502.1"/>
    </source>
</evidence>
<dbReference type="SUPFAM" id="SSF48498">
    <property type="entry name" value="Tetracyclin repressor-like, C-terminal domain"/>
    <property type="match status" value="2"/>
</dbReference>
<feature type="DNA-binding region" description="H-T-H motif" evidence="4">
    <location>
        <begin position="264"/>
        <end position="283"/>
    </location>
</feature>
<feature type="domain" description="HTH tetR-type" evidence="5">
    <location>
        <begin position="241"/>
        <end position="301"/>
    </location>
</feature>
<dbReference type="InterPro" id="IPR001647">
    <property type="entry name" value="HTH_TetR"/>
</dbReference>
<evidence type="ECO:0000256" key="3">
    <source>
        <dbReference type="ARBA" id="ARBA00023163"/>
    </source>
</evidence>
<organism evidence="6 7">
    <name type="scientific">Mycolicibacterium septicum</name>
    <dbReference type="NCBI Taxonomy" id="98668"/>
    <lineage>
        <taxon>Bacteria</taxon>
        <taxon>Bacillati</taxon>
        <taxon>Actinomycetota</taxon>
        <taxon>Actinomycetes</taxon>
        <taxon>Mycobacteriales</taxon>
        <taxon>Mycobacteriaceae</taxon>
        <taxon>Mycolicibacterium</taxon>
    </lineage>
</organism>
<keyword evidence="2 4" id="KW-0238">DNA-binding</keyword>
<dbReference type="EMBL" id="JBKBDE010000002">
    <property type="protein sequence ID" value="MFN6550502.1"/>
    <property type="molecule type" value="Genomic_DNA"/>
</dbReference>
<dbReference type="InterPro" id="IPR009057">
    <property type="entry name" value="Homeodomain-like_sf"/>
</dbReference>
<protein>
    <submittedName>
        <fullName evidence="6">TetR/AcrR family transcriptional regulator</fullName>
    </submittedName>
</protein>
<reference evidence="6 7" key="1">
    <citation type="submission" date="2024-12" db="EMBL/GenBank/DDBJ databases">
        <title>The coexistence of Mycolicibacterium septicum and Mycolicibacterium nivoides in clinical samples.</title>
        <authorList>
            <person name="Wang C."/>
            <person name="Feng Y."/>
            <person name="Zong Z."/>
        </authorList>
    </citation>
    <scope>NUCLEOTIDE SEQUENCE [LARGE SCALE GENOMIC DNA]</scope>
    <source>
        <strain evidence="6 7">120310</strain>
    </source>
</reference>
<sequence>MYTAGPSTGFTAKGRATRERILQSAARVILDDGLSGLSLDKVRQAASVSGSQLSHYYTDKQALIRAVMERQMEVVLGFHRQPMLGGLDTFDDFERWLDLNMRYLRKIGYTGTPTYHALAGQLMKSDEQTRRALAAGYEQWISQLEQSFQRMLDRGVLVTSADPKALAMVVVAGHQGAGTLTFAYRQEWPLSDTLRFVVNYLRLFAADPAERVARPPRRQRDRRKPTVVVHDASQRFTPKGLATRARIIDGAAELMFRDGVGGTSLDDVRRAVGVSGSQIAHYFTDKRDLTRHVIAARADDVLEFHRQPELASLGSLAAIRLWAKACERQLETVYLRGGCIYGSLTGELLEEAEVLDDLAAGYEKWIDLFWAGLTAMRSKGELVEQADPRHLAVALVAAHQGGTMLAFATGRPEPFRAVVGAAVDYVASFGSALEKRSKRVAPRRTAKS</sequence>
<dbReference type="Pfam" id="PF21993">
    <property type="entry name" value="TetR_C_13_2"/>
    <property type="match status" value="1"/>
</dbReference>
<dbReference type="RefSeq" id="WP_409549320.1">
    <property type="nucleotide sequence ID" value="NZ_JBKBDE010000002.1"/>
</dbReference>
<keyword evidence="3" id="KW-0804">Transcription</keyword>
<dbReference type="InterPro" id="IPR054156">
    <property type="entry name" value="YxaF_TetR_C"/>
</dbReference>
<comment type="caution">
    <text evidence="6">The sequence shown here is derived from an EMBL/GenBank/DDBJ whole genome shotgun (WGS) entry which is preliminary data.</text>
</comment>
<dbReference type="InterPro" id="IPR011075">
    <property type="entry name" value="TetR_C"/>
</dbReference>
<keyword evidence="7" id="KW-1185">Reference proteome</keyword>
<keyword evidence="1" id="KW-0805">Transcription regulation</keyword>
<dbReference type="PROSITE" id="PS50977">
    <property type="entry name" value="HTH_TETR_2"/>
    <property type="match status" value="2"/>
</dbReference>
<feature type="domain" description="HTH tetR-type" evidence="5">
    <location>
        <begin position="15"/>
        <end position="75"/>
    </location>
</feature>
<evidence type="ECO:0000256" key="4">
    <source>
        <dbReference type="PROSITE-ProRule" id="PRU00335"/>
    </source>
</evidence>
<dbReference type="Gene3D" id="1.10.357.10">
    <property type="entry name" value="Tetracycline Repressor, domain 2"/>
    <property type="match status" value="2"/>
</dbReference>
<dbReference type="InterPro" id="IPR036271">
    <property type="entry name" value="Tet_transcr_reg_TetR-rel_C_sf"/>
</dbReference>
<name>A0ABW9LUG8_9MYCO</name>
<evidence type="ECO:0000256" key="2">
    <source>
        <dbReference type="ARBA" id="ARBA00023125"/>
    </source>
</evidence>
<dbReference type="PANTHER" id="PTHR47506">
    <property type="entry name" value="TRANSCRIPTIONAL REGULATORY PROTEIN"/>
    <property type="match status" value="1"/>
</dbReference>
<dbReference type="Proteomes" id="UP001635817">
    <property type="component" value="Unassembled WGS sequence"/>
</dbReference>